<gene>
    <name evidence="1" type="ORF">HQ865_07555</name>
</gene>
<dbReference type="RefSeq" id="WP_173414304.1">
    <property type="nucleotide sequence ID" value="NZ_CP054139.1"/>
</dbReference>
<evidence type="ECO:0000313" key="2">
    <source>
        <dbReference type="Proteomes" id="UP000505355"/>
    </source>
</evidence>
<accession>A0A7D4QED1</accession>
<protein>
    <submittedName>
        <fullName evidence="1">Uncharacterized protein</fullName>
    </submittedName>
</protein>
<proteinExistence type="predicted"/>
<reference evidence="1 2" key="1">
    <citation type="submission" date="2020-05" db="EMBL/GenBank/DDBJ databases">
        <title>Mucilaginibacter mali sp. nov.</title>
        <authorList>
            <person name="Kim H.S."/>
            <person name="Lee K.C."/>
            <person name="Suh M.K."/>
            <person name="Kim J.-S."/>
            <person name="Han K.-I."/>
            <person name="Eom M.K."/>
            <person name="Shin Y.K."/>
            <person name="Lee J.-S."/>
        </authorList>
    </citation>
    <scope>NUCLEOTIDE SEQUENCE [LARGE SCALE GENOMIC DNA]</scope>
    <source>
        <strain evidence="1 2">G2-14</strain>
    </source>
</reference>
<sequence length="284" mass="32585">MMLRLLLFALFIPICINAQVLKIRDRRPDALTGSQFAQSVSDTALSLKDRENIIYKAIKQGNIPNFYRKLVLITDSMKVNYQRMVISYYVLPDYIAIGTDADYFYCPMTPGLAQRVANKLKCSLPTRQLSDTIYQYAQIKLSPLPIPPTQAMTTMPIFIRHNQMVRSQLDSLGNRYTQGNLTAGDKKDVIISNRIYNDTSAYHVVIYGWHRLNGKAIQLVYAKHLNTWADYSHGIRLIQRDVWVNGKKMDIRKVLSSPTLNVLLSDEGPINKPYYPAKKFLNLF</sequence>
<organism evidence="1 2">
    <name type="scientific">Mucilaginibacter mali</name>
    <dbReference type="NCBI Taxonomy" id="2740462"/>
    <lineage>
        <taxon>Bacteria</taxon>
        <taxon>Pseudomonadati</taxon>
        <taxon>Bacteroidota</taxon>
        <taxon>Sphingobacteriia</taxon>
        <taxon>Sphingobacteriales</taxon>
        <taxon>Sphingobacteriaceae</taxon>
        <taxon>Mucilaginibacter</taxon>
    </lineage>
</organism>
<evidence type="ECO:0000313" key="1">
    <source>
        <dbReference type="EMBL" id="QKJ29612.1"/>
    </source>
</evidence>
<dbReference type="KEGG" id="mmab:HQ865_07555"/>
<dbReference type="EMBL" id="CP054139">
    <property type="protein sequence ID" value="QKJ29612.1"/>
    <property type="molecule type" value="Genomic_DNA"/>
</dbReference>
<dbReference type="Proteomes" id="UP000505355">
    <property type="component" value="Chromosome"/>
</dbReference>
<dbReference type="AlphaFoldDB" id="A0A7D4QED1"/>
<keyword evidence="2" id="KW-1185">Reference proteome</keyword>
<name>A0A7D4QED1_9SPHI</name>